<evidence type="ECO:0000313" key="9">
    <source>
        <dbReference type="Proteomes" id="UP000016931"/>
    </source>
</evidence>
<dbReference type="SUPFAM" id="SSF49879">
    <property type="entry name" value="SMAD/FHA domain"/>
    <property type="match status" value="1"/>
</dbReference>
<evidence type="ECO:0000256" key="2">
    <source>
        <dbReference type="ARBA" id="ARBA00022741"/>
    </source>
</evidence>
<dbReference type="OMA" id="RHCLIFH"/>
<dbReference type="PANTHER" id="PTHR24347">
    <property type="entry name" value="SERINE/THREONINE-PROTEIN KINASE"/>
    <property type="match status" value="1"/>
</dbReference>
<protein>
    <submittedName>
        <fullName evidence="8">Pkinase-domain-containing protein</fullName>
    </submittedName>
</protein>
<keyword evidence="8" id="KW-0808">Transferase</keyword>
<evidence type="ECO:0000256" key="1">
    <source>
        <dbReference type="ARBA" id="ARBA00005575"/>
    </source>
</evidence>
<dbReference type="RefSeq" id="XP_016758401.1">
    <property type="nucleotide sequence ID" value="XM_016906706.1"/>
</dbReference>
<evidence type="ECO:0000259" key="7">
    <source>
        <dbReference type="PROSITE" id="PS50011"/>
    </source>
</evidence>
<dbReference type="SUPFAM" id="SSF56112">
    <property type="entry name" value="Protein kinase-like (PK-like)"/>
    <property type="match status" value="1"/>
</dbReference>
<feature type="domain" description="Protein kinase" evidence="7">
    <location>
        <begin position="281"/>
        <end position="546"/>
    </location>
</feature>
<keyword evidence="8" id="KW-0418">Kinase</keyword>
<dbReference type="InterPro" id="IPR008271">
    <property type="entry name" value="Ser/Thr_kinase_AS"/>
</dbReference>
<feature type="compositionally biased region" description="Polar residues" evidence="5">
    <location>
        <begin position="47"/>
        <end position="60"/>
    </location>
</feature>
<dbReference type="GO" id="GO:0005524">
    <property type="term" value="F:ATP binding"/>
    <property type="evidence" value="ECO:0007669"/>
    <property type="project" value="UniProtKB-UniRule"/>
</dbReference>
<evidence type="ECO:0000259" key="6">
    <source>
        <dbReference type="PROSITE" id="PS50006"/>
    </source>
</evidence>
<proteinExistence type="inferred from homology"/>
<dbReference type="InterPro" id="IPR000253">
    <property type="entry name" value="FHA_dom"/>
</dbReference>
<dbReference type="OrthoDB" id="407410at2759"/>
<dbReference type="GeneID" id="27903843"/>
<dbReference type="PROSITE" id="PS50006">
    <property type="entry name" value="FHA_DOMAIN"/>
    <property type="match status" value="1"/>
</dbReference>
<dbReference type="Proteomes" id="UP000016931">
    <property type="component" value="Unassembled WGS sequence"/>
</dbReference>
<dbReference type="SMART" id="SM00220">
    <property type="entry name" value="S_TKc"/>
    <property type="match status" value="1"/>
</dbReference>
<organism evidence="8 9">
    <name type="scientific">Sphaerulina musiva (strain SO2202)</name>
    <name type="common">Poplar stem canker fungus</name>
    <name type="synonym">Septoria musiva</name>
    <dbReference type="NCBI Taxonomy" id="692275"/>
    <lineage>
        <taxon>Eukaryota</taxon>
        <taxon>Fungi</taxon>
        <taxon>Dikarya</taxon>
        <taxon>Ascomycota</taxon>
        <taxon>Pezizomycotina</taxon>
        <taxon>Dothideomycetes</taxon>
        <taxon>Dothideomycetidae</taxon>
        <taxon>Mycosphaerellales</taxon>
        <taxon>Mycosphaerellaceae</taxon>
        <taxon>Sphaerulina</taxon>
    </lineage>
</organism>
<keyword evidence="2 4" id="KW-0547">Nucleotide-binding</keyword>
<evidence type="ECO:0000313" key="8">
    <source>
        <dbReference type="EMBL" id="EMF10280.1"/>
    </source>
</evidence>
<comment type="similarity">
    <text evidence="1">Belongs to the protein kinase superfamily. CAMK Ser/Thr protein kinase family. CHEK2 subfamily.</text>
</comment>
<evidence type="ECO:0000256" key="4">
    <source>
        <dbReference type="PROSITE-ProRule" id="PRU10141"/>
    </source>
</evidence>
<dbReference type="Pfam" id="PF00069">
    <property type="entry name" value="Pkinase"/>
    <property type="match status" value="1"/>
</dbReference>
<dbReference type="PROSITE" id="PS00107">
    <property type="entry name" value="PROTEIN_KINASE_ATP"/>
    <property type="match status" value="1"/>
</dbReference>
<dbReference type="HOGENOM" id="CLU_000288_171_0_1"/>
<dbReference type="PROSITE" id="PS00108">
    <property type="entry name" value="PROTEIN_KINASE_ST"/>
    <property type="match status" value="1"/>
</dbReference>
<dbReference type="SMART" id="SM00240">
    <property type="entry name" value="FHA"/>
    <property type="match status" value="1"/>
</dbReference>
<gene>
    <name evidence="8" type="ORF">SEPMUDRAFT_151267</name>
</gene>
<dbReference type="GO" id="GO:0004672">
    <property type="term" value="F:protein kinase activity"/>
    <property type="evidence" value="ECO:0007669"/>
    <property type="project" value="InterPro"/>
</dbReference>
<feature type="domain" description="FHA" evidence="6">
    <location>
        <begin position="189"/>
        <end position="241"/>
    </location>
</feature>
<dbReference type="EMBL" id="KB456268">
    <property type="protein sequence ID" value="EMF10280.1"/>
    <property type="molecule type" value="Genomic_DNA"/>
</dbReference>
<dbReference type="FunFam" id="3.30.200.20:FF:000841">
    <property type="entry name" value="Checkpoint kinase 2-like protein"/>
    <property type="match status" value="1"/>
</dbReference>
<evidence type="ECO:0000256" key="3">
    <source>
        <dbReference type="ARBA" id="ARBA00022840"/>
    </source>
</evidence>
<dbReference type="Pfam" id="PF00498">
    <property type="entry name" value="FHA"/>
    <property type="match status" value="1"/>
</dbReference>
<dbReference type="eggNOG" id="KOG0615">
    <property type="taxonomic scope" value="Eukaryota"/>
</dbReference>
<dbReference type="InterPro" id="IPR011009">
    <property type="entry name" value="Kinase-like_dom_sf"/>
</dbReference>
<dbReference type="InterPro" id="IPR017441">
    <property type="entry name" value="Protein_kinase_ATP_BS"/>
</dbReference>
<feature type="region of interest" description="Disordered" evidence="5">
    <location>
        <begin position="1"/>
        <end position="105"/>
    </location>
</feature>
<dbReference type="InterPro" id="IPR000719">
    <property type="entry name" value="Prot_kinase_dom"/>
</dbReference>
<dbReference type="Gene3D" id="1.10.510.10">
    <property type="entry name" value="Transferase(Phosphotransferase) domain 1"/>
    <property type="match status" value="1"/>
</dbReference>
<reference evidence="8 9" key="1">
    <citation type="journal article" date="2012" name="PLoS Pathog.">
        <title>Diverse lifestyles and strategies of plant pathogenesis encoded in the genomes of eighteen Dothideomycetes fungi.</title>
        <authorList>
            <person name="Ohm R.A."/>
            <person name="Feau N."/>
            <person name="Henrissat B."/>
            <person name="Schoch C.L."/>
            <person name="Horwitz B.A."/>
            <person name="Barry K.W."/>
            <person name="Condon B.J."/>
            <person name="Copeland A.C."/>
            <person name="Dhillon B."/>
            <person name="Glaser F."/>
            <person name="Hesse C.N."/>
            <person name="Kosti I."/>
            <person name="LaButti K."/>
            <person name="Lindquist E.A."/>
            <person name="Lucas S."/>
            <person name="Salamov A.A."/>
            <person name="Bradshaw R.E."/>
            <person name="Ciuffetti L."/>
            <person name="Hamelin R.C."/>
            <person name="Kema G.H.J."/>
            <person name="Lawrence C."/>
            <person name="Scott J.A."/>
            <person name="Spatafora J.W."/>
            <person name="Turgeon B.G."/>
            <person name="de Wit P.J.G.M."/>
            <person name="Zhong S."/>
            <person name="Goodwin S.B."/>
            <person name="Grigoriev I.V."/>
        </authorList>
    </citation>
    <scope>NUCLEOTIDE SEQUENCE [LARGE SCALE GENOMIC DNA]</scope>
    <source>
        <strain evidence="8 9">SO2202</strain>
    </source>
</reference>
<dbReference type="FunFam" id="1.10.510.10:FF:001380">
    <property type="entry name" value="Checkpoint kinase 2-like protein"/>
    <property type="match status" value="1"/>
</dbReference>
<dbReference type="InterPro" id="IPR008984">
    <property type="entry name" value="SMAD_FHA_dom_sf"/>
</dbReference>
<keyword evidence="9" id="KW-1185">Reference proteome</keyword>
<dbReference type="STRING" id="692275.M3BUC1"/>
<dbReference type="PROSITE" id="PS50011">
    <property type="entry name" value="PROTEIN_KINASE_DOM"/>
    <property type="match status" value="1"/>
</dbReference>
<keyword evidence="3 4" id="KW-0067">ATP-binding</keyword>
<dbReference type="Gene3D" id="2.60.200.20">
    <property type="match status" value="1"/>
</dbReference>
<accession>M3BUC1</accession>
<feature type="binding site" evidence="4">
    <location>
        <position position="311"/>
    </location>
    <ligand>
        <name>ATP</name>
        <dbReference type="ChEBI" id="CHEBI:30616"/>
    </ligand>
</feature>
<feature type="region of interest" description="Disordered" evidence="5">
    <location>
        <begin position="610"/>
        <end position="686"/>
    </location>
</feature>
<dbReference type="AlphaFoldDB" id="M3BUC1"/>
<evidence type="ECO:0000256" key="5">
    <source>
        <dbReference type="SAM" id="MobiDB-lite"/>
    </source>
</evidence>
<sequence length="686" mass="76198">MASTDNSSLKRARASTGEVNDDAKKSRKSGRLVGADDVQQGPFPSPITAQDTASTRNETVSPPPPPPSHRDRGQQTPPTGSPPPSSLSQRFAGLSSPAGDTQPYSQFLPPAAVSYEVDDEEAEGVWGYIVPADGVSEALTLRKRAACPVSLHETGKPNGRQKVNKGQWKEQENEYEEDKAKNGVPAGGYLIGRHPECDKIVKSATVSNRHCLIFSENKHSSTTAILEDLSGNGTYVNDQLIGRNKRRELQDGDEISIVGEANFIFRYPRKIENGSGFRQQYTIQEQLGKGHFATVYLCVEKCNGMQFAVKKFEKRSGPGERSKVEGLQQEIAVLMGVSHPNVLCLKDTFDESDGVYLVLELAPEGELFNWIVMKQKLSEAETRKLFIQLFQGIKYLHERNIVHRDIKPENILLVDKQLTVKIADFGLAKIIGEESFTTTLCGTPSYVAPEILEQTNRRRYTRAVDVWSLGVVLYICLCGFPPFSDELYSKENPYSLSQQIKMGRFDYPSPYWDSVGDAALDLIDRMLTVDVEKRITIDECLEHPWTTARTINPADSTDGLTGAISSLDFSMRKPQRERTMLASINDVKVSRIIETQPDAPPVKVWEKNSQSHFLTQRPAGQQKKKKKKVNGHFEQTVEPTPDAARDPKEFMEMGGKGDQTLFEAPENGASIYPDETTIKAGAPRGE</sequence>
<name>M3BUC1_SPHMS</name>
<dbReference type="CDD" id="cd05117">
    <property type="entry name" value="STKc_CAMK"/>
    <property type="match status" value="1"/>
</dbReference>